<accession>A0ABT5KKM0</accession>
<dbReference type="EMBL" id="JAQQXT010000022">
    <property type="protein sequence ID" value="MDC8774453.1"/>
    <property type="molecule type" value="Genomic_DNA"/>
</dbReference>
<proteinExistence type="predicted"/>
<evidence type="ECO:0008006" key="5">
    <source>
        <dbReference type="Google" id="ProtNLM"/>
    </source>
</evidence>
<gene>
    <name evidence="3" type="ORF">PRZ03_23055</name>
</gene>
<keyword evidence="4" id="KW-1185">Reference proteome</keyword>
<keyword evidence="2" id="KW-0472">Membrane</keyword>
<dbReference type="RefSeq" id="WP_273602453.1">
    <property type="nucleotide sequence ID" value="NZ_JAQQXT010000022.1"/>
</dbReference>
<protein>
    <recommendedName>
        <fullName evidence="5">Phasin domain-containing protein</fullName>
    </recommendedName>
</protein>
<comment type="caution">
    <text evidence="3">The sequence shown here is derived from an EMBL/GenBank/DDBJ whole genome shotgun (WGS) entry which is preliminary data.</text>
</comment>
<feature type="region of interest" description="Disordered" evidence="1">
    <location>
        <begin position="190"/>
        <end position="219"/>
    </location>
</feature>
<keyword evidence="2" id="KW-1133">Transmembrane helix</keyword>
<reference evidence="3 4" key="1">
    <citation type="submission" date="2022-10" db="EMBL/GenBank/DDBJ databases">
        <title>Paucibacter sp. hw1 Genome sequencing.</title>
        <authorList>
            <person name="Park S."/>
        </authorList>
    </citation>
    <scope>NUCLEOTIDE SEQUENCE [LARGE SCALE GENOMIC DNA]</scope>
    <source>
        <strain evidence="4">hw1</strain>
    </source>
</reference>
<organism evidence="3 4">
    <name type="scientific">Roseateles albus</name>
    <dbReference type="NCBI Taxonomy" id="2987525"/>
    <lineage>
        <taxon>Bacteria</taxon>
        <taxon>Pseudomonadati</taxon>
        <taxon>Pseudomonadota</taxon>
        <taxon>Betaproteobacteria</taxon>
        <taxon>Burkholderiales</taxon>
        <taxon>Sphaerotilaceae</taxon>
        <taxon>Roseateles</taxon>
    </lineage>
</organism>
<keyword evidence="2" id="KW-0812">Transmembrane</keyword>
<evidence type="ECO:0000256" key="2">
    <source>
        <dbReference type="SAM" id="Phobius"/>
    </source>
</evidence>
<sequence length="219" mass="24061">MASWRQKSQSAPVCGFAIRACGAALIVLLHALFRSQQKGIPMTDTQQAGNMQAFLKPFKLLADQRDRWLSTVTDAQLQLLQLQTDFFADAFSDSLPVLLPPLNIDGVLGAPWRLGMLYPAQAERVAKGLRDGFEIISRAQSACVNQSCDNFIALGQRASVTQSQVNGLVLDRRVSAQLISFENRRKAGSTQRLAIEGNGAHEEHSQQARRRQASAQRAS</sequence>
<evidence type="ECO:0000313" key="4">
    <source>
        <dbReference type="Proteomes" id="UP001221189"/>
    </source>
</evidence>
<dbReference type="Proteomes" id="UP001221189">
    <property type="component" value="Unassembled WGS sequence"/>
</dbReference>
<name>A0ABT5KKM0_9BURK</name>
<evidence type="ECO:0000313" key="3">
    <source>
        <dbReference type="EMBL" id="MDC8774453.1"/>
    </source>
</evidence>
<feature type="transmembrane region" description="Helical" evidence="2">
    <location>
        <begin position="12"/>
        <end position="33"/>
    </location>
</feature>
<evidence type="ECO:0000256" key="1">
    <source>
        <dbReference type="SAM" id="MobiDB-lite"/>
    </source>
</evidence>